<dbReference type="GO" id="GO:0005886">
    <property type="term" value="C:plasma membrane"/>
    <property type="evidence" value="ECO:0007669"/>
    <property type="project" value="UniProtKB-SubCell"/>
</dbReference>
<dbReference type="InterPro" id="IPR028082">
    <property type="entry name" value="Peripla_BP_I"/>
</dbReference>
<evidence type="ECO:0000256" key="6">
    <source>
        <dbReference type="ARBA" id="ARBA00023288"/>
    </source>
</evidence>
<protein>
    <submittedName>
        <fullName evidence="8">Membrane lipoprotein TmpC</fullName>
    </submittedName>
</protein>
<sequence>MIFNPSSKFGGVNVKNRIFNFLLSIIVISSMLSACSKKEDSSNGGKSKKVKISLITDEGGIKDRSFNQAVYEGVEKASKDLGITANVIESKSKDDFQKNIDKAAKDSDLTFGVGYGMVDAITKAAKNKSDKNFVIVDAMIDAPNVKSITFSNEEGAFLMGIIAGKMTKTNKVGFVGGTETPISESFEVGFACGVKTVNPPAFEPIISKKNVRYVGSFTDKDKAYKLAKELYDKDCDIIFHAAGTAGEGVFKAAKETKKFAIGVDTDQGEIYEKYTDVILSSMVKNLDKVAYQACQETIEGKFRGGENNVVKLGLSGGGIEVAKSTSNNTPKEIIELVEKYKAEIISGKFKVPTRTEEAREFNPPLIQ</sequence>
<gene>
    <name evidence="8" type="ORF">bsdtw1_00432</name>
</gene>
<dbReference type="Gene3D" id="3.40.50.2300">
    <property type="match status" value="2"/>
</dbReference>
<dbReference type="InterPro" id="IPR003760">
    <property type="entry name" value="PnrA-like"/>
</dbReference>
<dbReference type="PANTHER" id="PTHR34296:SF2">
    <property type="entry name" value="ABC TRANSPORTER GUANOSINE-BINDING PROTEIN NUPN"/>
    <property type="match status" value="1"/>
</dbReference>
<name>A0A6V8SCU6_9CLOT</name>
<dbReference type="AlphaFoldDB" id="A0A6V8SCU6"/>
<evidence type="ECO:0000256" key="4">
    <source>
        <dbReference type="ARBA" id="ARBA00022729"/>
    </source>
</evidence>
<evidence type="ECO:0000256" key="3">
    <source>
        <dbReference type="ARBA" id="ARBA00022475"/>
    </source>
</evidence>
<evidence type="ECO:0000313" key="9">
    <source>
        <dbReference type="Proteomes" id="UP000580568"/>
    </source>
</evidence>
<comment type="caution">
    <text evidence="8">The sequence shown here is derived from an EMBL/GenBank/DDBJ whole genome shotgun (WGS) entry which is preliminary data.</text>
</comment>
<dbReference type="Pfam" id="PF02608">
    <property type="entry name" value="Bmp"/>
    <property type="match status" value="1"/>
</dbReference>
<keyword evidence="4" id="KW-0732">Signal</keyword>
<evidence type="ECO:0000256" key="1">
    <source>
        <dbReference type="ARBA" id="ARBA00004193"/>
    </source>
</evidence>
<dbReference type="PANTHER" id="PTHR34296">
    <property type="entry name" value="TRANSCRIPTIONAL ACTIVATOR PROTEIN MED"/>
    <property type="match status" value="1"/>
</dbReference>
<evidence type="ECO:0000256" key="5">
    <source>
        <dbReference type="ARBA" id="ARBA00023136"/>
    </source>
</evidence>
<comment type="subcellular location">
    <subcellularLocation>
        <location evidence="1">Cell membrane</location>
        <topology evidence="1">Lipid-anchor</topology>
    </subcellularLocation>
</comment>
<dbReference type="CDD" id="cd06354">
    <property type="entry name" value="PBP1_PrnA-like"/>
    <property type="match status" value="1"/>
</dbReference>
<keyword evidence="3" id="KW-1003">Cell membrane</keyword>
<dbReference type="Proteomes" id="UP000580568">
    <property type="component" value="Unassembled WGS sequence"/>
</dbReference>
<organism evidence="8 9">
    <name type="scientific">Clostridium fungisolvens</name>
    <dbReference type="NCBI Taxonomy" id="1604897"/>
    <lineage>
        <taxon>Bacteria</taxon>
        <taxon>Bacillati</taxon>
        <taxon>Bacillota</taxon>
        <taxon>Clostridia</taxon>
        <taxon>Eubacteriales</taxon>
        <taxon>Clostridiaceae</taxon>
        <taxon>Clostridium</taxon>
    </lineage>
</organism>
<dbReference type="EMBL" id="BLZR01000001">
    <property type="protein sequence ID" value="GFP74382.1"/>
    <property type="molecule type" value="Genomic_DNA"/>
</dbReference>
<accession>A0A6V8SCU6</accession>
<keyword evidence="5" id="KW-0472">Membrane</keyword>
<dbReference type="SUPFAM" id="SSF53822">
    <property type="entry name" value="Periplasmic binding protein-like I"/>
    <property type="match status" value="1"/>
</dbReference>
<proteinExistence type="inferred from homology"/>
<reference evidence="8 9" key="1">
    <citation type="submission" date="2020-07" db="EMBL/GenBank/DDBJ databases">
        <title>A new beta-1,3-glucan-decomposing anaerobic bacterium isolated from anoxic soil subjected to biological soil disinfestation.</title>
        <authorList>
            <person name="Ueki A."/>
            <person name="Tonouchi A."/>
        </authorList>
    </citation>
    <scope>NUCLEOTIDE SEQUENCE [LARGE SCALE GENOMIC DNA]</scope>
    <source>
        <strain evidence="8 9">TW1</strain>
    </source>
</reference>
<keyword evidence="9" id="KW-1185">Reference proteome</keyword>
<evidence type="ECO:0000256" key="2">
    <source>
        <dbReference type="ARBA" id="ARBA00008610"/>
    </source>
</evidence>
<evidence type="ECO:0000313" key="8">
    <source>
        <dbReference type="EMBL" id="GFP74382.1"/>
    </source>
</evidence>
<feature type="domain" description="ABC transporter substrate-binding protein PnrA-like" evidence="7">
    <location>
        <begin position="55"/>
        <end position="352"/>
    </location>
</feature>
<keyword evidence="6 8" id="KW-0449">Lipoprotein</keyword>
<dbReference type="InterPro" id="IPR050957">
    <property type="entry name" value="BMP_lipoprotein"/>
</dbReference>
<comment type="similarity">
    <text evidence="2">Belongs to the BMP lipoprotein family.</text>
</comment>
<evidence type="ECO:0000259" key="7">
    <source>
        <dbReference type="Pfam" id="PF02608"/>
    </source>
</evidence>